<dbReference type="GO" id="GO:0007059">
    <property type="term" value="P:chromosome segregation"/>
    <property type="evidence" value="ECO:0007669"/>
    <property type="project" value="TreeGrafter"/>
</dbReference>
<evidence type="ECO:0000256" key="6">
    <source>
        <dbReference type="PROSITE-ProRule" id="PRU10141"/>
    </source>
</evidence>
<dbReference type="Gene3D" id="3.30.200.20">
    <property type="entry name" value="Phosphorylase Kinase, domain 1"/>
    <property type="match status" value="1"/>
</dbReference>
<evidence type="ECO:0000313" key="10">
    <source>
        <dbReference type="Proteomes" id="UP000019132"/>
    </source>
</evidence>
<dbReference type="PROSITE" id="PS00108">
    <property type="entry name" value="PROTEIN_KINASE_ST"/>
    <property type="match status" value="1"/>
</dbReference>
<reference evidence="10" key="1">
    <citation type="journal article" date="2010" name="Genome Biol.">
        <title>Genome sequence of the necrotrophic plant pathogen Pythium ultimum reveals original pathogenicity mechanisms and effector repertoire.</title>
        <authorList>
            <person name="Levesque C.A."/>
            <person name="Brouwer H."/>
            <person name="Cano L."/>
            <person name="Hamilton J.P."/>
            <person name="Holt C."/>
            <person name="Huitema E."/>
            <person name="Raffaele S."/>
            <person name="Robideau G.P."/>
            <person name="Thines M."/>
            <person name="Win J."/>
            <person name="Zerillo M.M."/>
            <person name="Beakes G.W."/>
            <person name="Boore J.L."/>
            <person name="Busam D."/>
            <person name="Dumas B."/>
            <person name="Ferriera S."/>
            <person name="Fuerstenberg S.I."/>
            <person name="Gachon C.M."/>
            <person name="Gaulin E."/>
            <person name="Govers F."/>
            <person name="Grenville-Briggs L."/>
            <person name="Horner N."/>
            <person name="Hostetler J."/>
            <person name="Jiang R.H."/>
            <person name="Johnson J."/>
            <person name="Krajaejun T."/>
            <person name="Lin H."/>
            <person name="Meijer H.J."/>
            <person name="Moore B."/>
            <person name="Morris P."/>
            <person name="Phuntmart V."/>
            <person name="Puiu D."/>
            <person name="Shetty J."/>
            <person name="Stajich J.E."/>
            <person name="Tripathy S."/>
            <person name="Wawra S."/>
            <person name="van West P."/>
            <person name="Whitty B.R."/>
            <person name="Coutinho P.M."/>
            <person name="Henrissat B."/>
            <person name="Martin F."/>
            <person name="Thomas P.D."/>
            <person name="Tyler B.M."/>
            <person name="De Vries R.P."/>
            <person name="Kamoun S."/>
            <person name="Yandell M."/>
            <person name="Tisserat N."/>
            <person name="Buell C.R."/>
        </authorList>
    </citation>
    <scope>NUCLEOTIDE SEQUENCE</scope>
    <source>
        <strain evidence="10">DAOM:BR144</strain>
    </source>
</reference>
<keyword evidence="3 6" id="KW-0547">Nucleotide-binding</keyword>
<dbReference type="Proteomes" id="UP000019132">
    <property type="component" value="Unassembled WGS sequence"/>
</dbReference>
<keyword evidence="10" id="KW-1185">Reference proteome</keyword>
<dbReference type="InterPro" id="IPR011009">
    <property type="entry name" value="Kinase-like_dom_sf"/>
</dbReference>
<sequence length="276" mass="31643">SPFSKFPTLGKRFILLQLLGKGGNGEVWNVIDYADNQHNCALKLSTSLKHAQREHLTHSRLKHENIVAVGDTAYSIEYRQQFYTAFTVESVKTDLQQLIEMYEYFDESLALKVLFQLLNALTYLHGEMKIAHYDLKPSNILITEDECVKLTDFDLARHINEPIASSSVGTLRYLPPECYRPNFGDCEGTAEKADIWMVGIVYCLMLWGKHPICHDKTSHEEAKATLARYNGQITYVRQVSDLSRWIIHGCLHPDPRCRPTAFQLHQSLQATMQQQL</sequence>
<dbReference type="PANTHER" id="PTHR22974">
    <property type="entry name" value="MIXED LINEAGE PROTEIN KINASE"/>
    <property type="match status" value="1"/>
</dbReference>
<evidence type="ECO:0000256" key="3">
    <source>
        <dbReference type="ARBA" id="ARBA00022741"/>
    </source>
</evidence>
<reference evidence="10" key="2">
    <citation type="submission" date="2010-04" db="EMBL/GenBank/DDBJ databases">
        <authorList>
            <person name="Buell R."/>
            <person name="Hamilton J."/>
            <person name="Hostetler J."/>
        </authorList>
    </citation>
    <scope>NUCLEOTIDE SEQUENCE [LARGE SCALE GENOMIC DNA]</scope>
    <source>
        <strain evidence="10">DAOM:BR144</strain>
    </source>
</reference>
<evidence type="ECO:0000256" key="2">
    <source>
        <dbReference type="ARBA" id="ARBA00022679"/>
    </source>
</evidence>
<dbReference type="EMBL" id="GL376636">
    <property type="status" value="NOT_ANNOTATED_CDS"/>
    <property type="molecule type" value="Genomic_DNA"/>
</dbReference>
<keyword evidence="4" id="KW-0418">Kinase</keyword>
<evidence type="ECO:0000313" key="9">
    <source>
        <dbReference type="EnsemblProtists" id="PYU1_T000028"/>
    </source>
</evidence>
<dbReference type="OMA" id="HINEPIA"/>
<name>K3W4Y7_GLOUD</name>
<dbReference type="Pfam" id="PF00069">
    <property type="entry name" value="Pkinase"/>
    <property type="match status" value="1"/>
</dbReference>
<dbReference type="eggNOG" id="KOG1151">
    <property type="taxonomic scope" value="Eukaryota"/>
</dbReference>
<protein>
    <recommendedName>
        <fullName evidence="8">Protein kinase domain-containing protein</fullName>
    </recommendedName>
</protein>
<dbReference type="VEuPathDB" id="FungiDB:PYU1_G000028"/>
<dbReference type="SUPFAM" id="SSF56112">
    <property type="entry name" value="Protein kinase-like (PK-like)"/>
    <property type="match status" value="1"/>
</dbReference>
<evidence type="ECO:0000259" key="8">
    <source>
        <dbReference type="PROSITE" id="PS50011"/>
    </source>
</evidence>
<dbReference type="InterPro" id="IPR008271">
    <property type="entry name" value="Ser/Thr_kinase_AS"/>
</dbReference>
<dbReference type="AlphaFoldDB" id="K3W4Y7"/>
<dbReference type="STRING" id="431595.K3W4Y7"/>
<dbReference type="GO" id="GO:0035556">
    <property type="term" value="P:intracellular signal transduction"/>
    <property type="evidence" value="ECO:0007669"/>
    <property type="project" value="TreeGrafter"/>
</dbReference>
<dbReference type="HOGENOM" id="CLU_913600_0_0_1"/>
<dbReference type="GO" id="GO:0005634">
    <property type="term" value="C:nucleus"/>
    <property type="evidence" value="ECO:0007669"/>
    <property type="project" value="TreeGrafter"/>
</dbReference>
<evidence type="ECO:0000256" key="7">
    <source>
        <dbReference type="RuleBase" id="RU000304"/>
    </source>
</evidence>
<dbReference type="GO" id="GO:0004674">
    <property type="term" value="F:protein serine/threonine kinase activity"/>
    <property type="evidence" value="ECO:0007669"/>
    <property type="project" value="UniProtKB-KW"/>
</dbReference>
<dbReference type="InterPro" id="IPR017441">
    <property type="entry name" value="Protein_kinase_ATP_BS"/>
</dbReference>
<dbReference type="InParanoid" id="K3W4Y7"/>
<keyword evidence="2" id="KW-0808">Transferase</keyword>
<feature type="binding site" evidence="6">
    <location>
        <position position="43"/>
    </location>
    <ligand>
        <name>ATP</name>
        <dbReference type="ChEBI" id="CHEBI:30616"/>
    </ligand>
</feature>
<dbReference type="SMART" id="SM00220">
    <property type="entry name" value="S_TKc"/>
    <property type="match status" value="1"/>
</dbReference>
<keyword evidence="1 7" id="KW-0723">Serine/threonine-protein kinase</keyword>
<evidence type="ECO:0000256" key="1">
    <source>
        <dbReference type="ARBA" id="ARBA00022527"/>
    </source>
</evidence>
<reference evidence="9" key="3">
    <citation type="submission" date="2015-02" db="UniProtKB">
        <authorList>
            <consortium name="EnsemblProtists"/>
        </authorList>
    </citation>
    <scope>IDENTIFICATION</scope>
    <source>
        <strain evidence="9">DAOM BR144</strain>
    </source>
</reference>
<dbReference type="GO" id="GO:0005524">
    <property type="term" value="F:ATP binding"/>
    <property type="evidence" value="ECO:0007669"/>
    <property type="project" value="UniProtKB-UniRule"/>
</dbReference>
<dbReference type="EnsemblProtists" id="PYU1_T000028">
    <property type="protein sequence ID" value="PYU1_T000028"/>
    <property type="gene ID" value="PYU1_G000028"/>
</dbReference>
<evidence type="ECO:0000256" key="4">
    <source>
        <dbReference type="ARBA" id="ARBA00022777"/>
    </source>
</evidence>
<dbReference type="PROSITE" id="PS50011">
    <property type="entry name" value="PROTEIN_KINASE_DOM"/>
    <property type="match status" value="1"/>
</dbReference>
<keyword evidence="5 6" id="KW-0067">ATP-binding</keyword>
<comment type="similarity">
    <text evidence="7">Belongs to the protein kinase superfamily.</text>
</comment>
<dbReference type="PROSITE" id="PS00107">
    <property type="entry name" value="PROTEIN_KINASE_ATP"/>
    <property type="match status" value="1"/>
</dbReference>
<proteinExistence type="inferred from homology"/>
<dbReference type="InterPro" id="IPR000719">
    <property type="entry name" value="Prot_kinase_dom"/>
</dbReference>
<evidence type="ECO:0000256" key="5">
    <source>
        <dbReference type="ARBA" id="ARBA00022840"/>
    </source>
</evidence>
<accession>K3W4Y7</accession>
<feature type="domain" description="Protein kinase" evidence="8">
    <location>
        <begin position="13"/>
        <end position="268"/>
    </location>
</feature>
<organism evidence="9 10">
    <name type="scientific">Globisporangium ultimum (strain ATCC 200006 / CBS 805.95 / DAOM BR144)</name>
    <name type="common">Pythium ultimum</name>
    <dbReference type="NCBI Taxonomy" id="431595"/>
    <lineage>
        <taxon>Eukaryota</taxon>
        <taxon>Sar</taxon>
        <taxon>Stramenopiles</taxon>
        <taxon>Oomycota</taxon>
        <taxon>Peronosporomycetes</taxon>
        <taxon>Pythiales</taxon>
        <taxon>Pythiaceae</taxon>
        <taxon>Globisporangium</taxon>
    </lineage>
</organism>
<dbReference type="Gene3D" id="1.10.510.10">
    <property type="entry name" value="Transferase(Phosphotransferase) domain 1"/>
    <property type="match status" value="1"/>
</dbReference>
<dbReference type="PANTHER" id="PTHR22974:SF23">
    <property type="entry name" value="TOUSLED-LIKE KINASE, ISOFORM G"/>
    <property type="match status" value="1"/>
</dbReference>